<comment type="pathway">
    <text evidence="3 4">Cofactor biosynthesis; coenzyme A biosynthesis; CoA from (R)-pantothenate: step 3/5.</text>
</comment>
<dbReference type="PANTHER" id="PTHR14359">
    <property type="entry name" value="HOMO-OLIGOMERIC FLAVIN CONTAINING CYS DECARBOXYLASE FAMILY"/>
    <property type="match status" value="1"/>
</dbReference>
<name>A0ABY4PEC3_9LACO</name>
<comment type="function">
    <text evidence="3">Catalyzes two sequential steps in the biosynthesis of coenzyme A. In the first step cysteine is conjugated to 4'-phosphopantothenate to form 4-phosphopantothenoylcysteine. In the second step the latter compound is decarboxylated to form 4'-phosphopantotheine.</text>
</comment>
<dbReference type="Pfam" id="PF02441">
    <property type="entry name" value="Flavoprotein"/>
    <property type="match status" value="1"/>
</dbReference>
<dbReference type="HAMAP" id="MF_02225">
    <property type="entry name" value="CoaBC"/>
    <property type="match status" value="1"/>
</dbReference>
<comment type="pathway">
    <text evidence="3 4">Cofactor biosynthesis; coenzyme A biosynthesis; CoA from (R)-pantothenate: step 2/5.</text>
</comment>
<evidence type="ECO:0000259" key="5">
    <source>
        <dbReference type="Pfam" id="PF02441"/>
    </source>
</evidence>
<dbReference type="GO" id="GO:0004633">
    <property type="term" value="F:phosphopantothenoylcysteine decarboxylase activity"/>
    <property type="evidence" value="ECO:0007669"/>
    <property type="project" value="UniProtKB-EC"/>
</dbReference>
<evidence type="ECO:0000259" key="6">
    <source>
        <dbReference type="Pfam" id="PF04127"/>
    </source>
</evidence>
<sequence>MLKNKNITLYVTGSVASYKALFLTRLLVKAHANVQVVMTNAAQKFVTPLSFQVISKSQVFTDTFNLADPTKIDHVNIAQKTDLAVMVPASANSIGKIANGLADDCTSLTWLTTEAPKLIVPAMNDQMWHAKTVQRNLHTLKIDGVHILSPKTGFLAEGYQGIGRLPEPEDIVAMIDSLLPQDQVLKGKKVLVTAGGTSEALDPVRSITNASSGKMGLAIAQAFQQHGAQVTLITTKPNLASVHDIELIPVTTAQQMQTAVLQHFPHNNVLIMAAAVADFGPQVTATNKIKKNPQSDSWSLTLTKTPDILQAVAKIKQKSQITIGFAAETQNLIANATQKLTAKKLDLIVANDVSQSQIGFNTDDNQVTFIRPQQKNWQTPVTSKQNIAQLIVRQVLDLLQ</sequence>
<organism evidence="7 8">
    <name type="scientific">Bombilactobacillus thymidiniphilus</name>
    <dbReference type="NCBI Taxonomy" id="2923363"/>
    <lineage>
        <taxon>Bacteria</taxon>
        <taxon>Bacillati</taxon>
        <taxon>Bacillota</taxon>
        <taxon>Bacilli</taxon>
        <taxon>Lactobacillales</taxon>
        <taxon>Lactobacillaceae</taxon>
        <taxon>Bombilactobacillus</taxon>
    </lineage>
</organism>
<feature type="binding site" evidence="3">
    <location>
        <begin position="306"/>
        <end position="309"/>
    </location>
    <ligand>
        <name>CTP</name>
        <dbReference type="ChEBI" id="CHEBI:37563"/>
    </ligand>
</feature>
<dbReference type="InterPro" id="IPR005252">
    <property type="entry name" value="CoaBC"/>
</dbReference>
<comment type="catalytic activity">
    <reaction evidence="3 4">
        <text>(R)-4'-phosphopantothenate + L-cysteine + CTP = N-[(R)-4-phosphopantothenoyl]-L-cysteine + CMP + diphosphate + H(+)</text>
        <dbReference type="Rhea" id="RHEA:19397"/>
        <dbReference type="ChEBI" id="CHEBI:10986"/>
        <dbReference type="ChEBI" id="CHEBI:15378"/>
        <dbReference type="ChEBI" id="CHEBI:33019"/>
        <dbReference type="ChEBI" id="CHEBI:35235"/>
        <dbReference type="ChEBI" id="CHEBI:37563"/>
        <dbReference type="ChEBI" id="CHEBI:59458"/>
        <dbReference type="ChEBI" id="CHEBI:60377"/>
        <dbReference type="EC" id="6.3.2.5"/>
    </reaction>
</comment>
<dbReference type="InterPro" id="IPR035929">
    <property type="entry name" value="CoaB-like_sf"/>
</dbReference>
<evidence type="ECO:0000256" key="4">
    <source>
        <dbReference type="RuleBase" id="RU364078"/>
    </source>
</evidence>
<evidence type="ECO:0000313" key="8">
    <source>
        <dbReference type="Proteomes" id="UP000831947"/>
    </source>
</evidence>
<dbReference type="InterPro" id="IPR003382">
    <property type="entry name" value="Flavoprotein"/>
</dbReference>
<keyword evidence="3 4" id="KW-0285">Flavoprotein</keyword>
<comment type="catalytic activity">
    <reaction evidence="3 4">
        <text>N-[(R)-4-phosphopantothenoyl]-L-cysteine + H(+) = (R)-4'-phosphopantetheine + CO2</text>
        <dbReference type="Rhea" id="RHEA:16793"/>
        <dbReference type="ChEBI" id="CHEBI:15378"/>
        <dbReference type="ChEBI" id="CHEBI:16526"/>
        <dbReference type="ChEBI" id="CHEBI:59458"/>
        <dbReference type="ChEBI" id="CHEBI:61723"/>
        <dbReference type="EC" id="4.1.1.36"/>
    </reaction>
</comment>
<keyword evidence="8" id="KW-1185">Reference proteome</keyword>
<feature type="binding site" evidence="3">
    <location>
        <position position="278"/>
    </location>
    <ligand>
        <name>CTP</name>
        <dbReference type="ChEBI" id="CHEBI:37563"/>
    </ligand>
</feature>
<keyword evidence="3" id="KW-0460">Magnesium</keyword>
<feature type="region of interest" description="Phosphopantothenoylcysteine decarboxylase" evidence="3">
    <location>
        <begin position="1"/>
        <end position="189"/>
    </location>
</feature>
<comment type="caution">
    <text evidence="3">Lacks conserved residue(s) required for the propagation of feature annotation.</text>
</comment>
<dbReference type="NCBIfam" id="TIGR00521">
    <property type="entry name" value="coaBC_dfp"/>
    <property type="match status" value="1"/>
</dbReference>
<feature type="binding site" evidence="3">
    <location>
        <position position="343"/>
    </location>
    <ligand>
        <name>CTP</name>
        <dbReference type="ChEBI" id="CHEBI:37563"/>
    </ligand>
</feature>
<dbReference type="SUPFAM" id="SSF52507">
    <property type="entry name" value="Homo-oligomeric flavin-containing Cys decarboxylases, HFCD"/>
    <property type="match status" value="1"/>
</dbReference>
<dbReference type="GO" id="GO:0004632">
    <property type="term" value="F:phosphopantothenate--cysteine ligase activity"/>
    <property type="evidence" value="ECO:0007669"/>
    <property type="project" value="UniProtKB-EC"/>
</dbReference>
<feature type="binding site" evidence="3">
    <location>
        <position position="325"/>
    </location>
    <ligand>
        <name>CTP</name>
        <dbReference type="ChEBI" id="CHEBI:37563"/>
    </ligand>
</feature>
<comment type="function">
    <text evidence="4">Catalyzes two steps in the biosynthesis of coenzyme A. In the first step cysteine is conjugated to 4'-phosphopantothenate to form 4-phosphopantothenoylcysteine, in the latter compound is decarboxylated to form 4'-phosphopantotheine.</text>
</comment>
<evidence type="ECO:0000256" key="1">
    <source>
        <dbReference type="ARBA" id="ARBA00022793"/>
    </source>
</evidence>
<comment type="similarity">
    <text evidence="3 4">In the N-terminal section; belongs to the HFCD (homo-oligomeric flavin containing Cys decarboxylase) superfamily.</text>
</comment>
<dbReference type="EC" id="6.3.2.5" evidence="3"/>
<dbReference type="EC" id="4.1.1.36" evidence="3"/>
<dbReference type="SUPFAM" id="SSF102645">
    <property type="entry name" value="CoaB-like"/>
    <property type="match status" value="1"/>
</dbReference>
<comment type="similarity">
    <text evidence="3 4">In the C-terminal section; belongs to the PPC synthetase family.</text>
</comment>
<keyword evidence="3 4" id="KW-0436">Ligase</keyword>
<keyword evidence="3" id="KW-0511">Multifunctional enzyme</keyword>
<dbReference type="RefSeq" id="WP_249513213.1">
    <property type="nucleotide sequence ID" value="NZ_CP093365.1"/>
</dbReference>
<keyword evidence="1 3" id="KW-0210">Decarboxylase</keyword>
<dbReference type="Pfam" id="PF04127">
    <property type="entry name" value="DFP"/>
    <property type="match status" value="1"/>
</dbReference>
<dbReference type="Gene3D" id="3.40.50.10300">
    <property type="entry name" value="CoaB-like"/>
    <property type="match status" value="1"/>
</dbReference>
<evidence type="ECO:0000256" key="3">
    <source>
        <dbReference type="HAMAP-Rule" id="MF_02225"/>
    </source>
</evidence>
<keyword evidence="2 3" id="KW-0456">Lyase</keyword>
<comment type="cofactor">
    <cofactor evidence="3">
        <name>Mg(2+)</name>
        <dbReference type="ChEBI" id="CHEBI:18420"/>
    </cofactor>
</comment>
<dbReference type="InterPro" id="IPR036551">
    <property type="entry name" value="Flavin_trans-like"/>
</dbReference>
<evidence type="ECO:0000313" key="7">
    <source>
        <dbReference type="EMBL" id="UQS84029.1"/>
    </source>
</evidence>
<comment type="cofactor">
    <cofactor evidence="3">
        <name>FMN</name>
        <dbReference type="ChEBI" id="CHEBI:58210"/>
    </cofactor>
    <text evidence="3">Binds 1 FMN per subunit.</text>
</comment>
<evidence type="ECO:0000256" key="2">
    <source>
        <dbReference type="ARBA" id="ARBA00023239"/>
    </source>
</evidence>
<dbReference type="Proteomes" id="UP000831947">
    <property type="component" value="Chromosome"/>
</dbReference>
<keyword evidence="3" id="KW-0479">Metal-binding</keyword>
<dbReference type="PANTHER" id="PTHR14359:SF6">
    <property type="entry name" value="PHOSPHOPANTOTHENOYLCYSTEINE DECARBOXYLASE"/>
    <property type="match status" value="1"/>
</dbReference>
<dbReference type="EMBL" id="CP093365">
    <property type="protein sequence ID" value="UQS84029.1"/>
    <property type="molecule type" value="Genomic_DNA"/>
</dbReference>
<accession>A0ABY4PEC3</accession>
<feature type="binding site" evidence="3">
    <location>
        <position position="339"/>
    </location>
    <ligand>
        <name>CTP</name>
        <dbReference type="ChEBI" id="CHEBI:37563"/>
    </ligand>
</feature>
<dbReference type="InterPro" id="IPR007085">
    <property type="entry name" value="DNA/pantothenate-metab_flavo_C"/>
</dbReference>
<feature type="region of interest" description="Phosphopantothenate--cysteine ligase" evidence="3">
    <location>
        <begin position="190"/>
        <end position="400"/>
    </location>
</feature>
<gene>
    <name evidence="3 7" type="primary">coaBC</name>
    <name evidence="7" type="ORF">MOO47_02265</name>
</gene>
<feature type="domain" description="Flavoprotein" evidence="5">
    <location>
        <begin position="5"/>
        <end position="176"/>
    </location>
</feature>
<dbReference type="Gene3D" id="3.40.50.1950">
    <property type="entry name" value="Flavin prenyltransferase-like"/>
    <property type="match status" value="1"/>
</dbReference>
<reference evidence="7 8" key="1">
    <citation type="journal article" date="2022" name="Int. J. Syst. Evol. Microbiol.">
        <title>Apilactobacillus apisilvae sp. nov., Nicolia spurrieriana gen. nov. sp. nov., Bombilactobacillus folatiphilus sp. nov. and Bombilactobacillus thymidiniphilus sp. nov., four new lactic acid bacterial isolates from stingless bees Tetragonula carbonaria and Austroplebeia australis.</title>
        <authorList>
            <person name="Oliphant S.A."/>
            <person name="Watson-Haigh N.S."/>
            <person name="Sumby K.M."/>
            <person name="Gardner J."/>
            <person name="Groom S."/>
            <person name="Jiranek V."/>
        </authorList>
    </citation>
    <scope>NUCLEOTIDE SEQUENCE [LARGE SCALE GENOMIC DNA]</scope>
    <source>
        <strain evidence="7 8">SG4_A1</strain>
    </source>
</reference>
<feature type="binding site" evidence="3">
    <location>
        <position position="288"/>
    </location>
    <ligand>
        <name>CTP</name>
        <dbReference type="ChEBI" id="CHEBI:37563"/>
    </ligand>
</feature>
<proteinExistence type="inferred from homology"/>
<protein>
    <recommendedName>
        <fullName evidence="3">Coenzyme A biosynthesis bifunctional protein CoaBC</fullName>
    </recommendedName>
    <alternativeName>
        <fullName evidence="3">DNA/pantothenate metabolism flavoprotein</fullName>
    </alternativeName>
    <alternativeName>
        <fullName evidence="3">Phosphopantothenoylcysteine synthetase/decarboxylase</fullName>
        <shortName evidence="3">PPCS-PPCDC</shortName>
    </alternativeName>
    <domain>
        <recommendedName>
            <fullName evidence="3">Phosphopantothenoylcysteine decarboxylase</fullName>
            <shortName evidence="3">PPC decarboxylase</shortName>
            <shortName evidence="3">PPC-DC</shortName>
            <ecNumber evidence="3">4.1.1.36</ecNumber>
        </recommendedName>
        <alternativeName>
            <fullName evidence="3">CoaC</fullName>
        </alternativeName>
    </domain>
    <domain>
        <recommendedName>
            <fullName evidence="3">Phosphopantothenate--cysteine ligase</fullName>
            <ecNumber evidence="3">6.3.2.5</ecNumber>
        </recommendedName>
        <alternativeName>
            <fullName evidence="3">CoaB</fullName>
        </alternativeName>
        <alternativeName>
            <fullName evidence="3">Phosphopantothenoylcysteine synthetase</fullName>
            <shortName evidence="3">PPC synthetase</shortName>
            <shortName evidence="3">PPC-S</shortName>
        </alternativeName>
    </domain>
</protein>
<keyword evidence="3 4" id="KW-0288">FMN</keyword>
<feature type="domain" description="DNA/pantothenate metabolism flavoprotein C-terminal" evidence="6">
    <location>
        <begin position="185"/>
        <end position="397"/>
    </location>
</feature>